<dbReference type="RefSeq" id="WP_374345272.1">
    <property type="nucleotide sequence ID" value="NZ_JBHTLQ010000050.1"/>
</dbReference>
<feature type="transmembrane region" description="Helical" evidence="1">
    <location>
        <begin position="98"/>
        <end position="116"/>
    </location>
</feature>
<accession>A0ABW3T6F3</accession>
<dbReference type="SUPFAM" id="SSF103481">
    <property type="entry name" value="Multidrug resistance efflux transporter EmrE"/>
    <property type="match status" value="1"/>
</dbReference>
<sequence length="117" mass="12584">MAVGDILLCAVFAGTLPVGQLLFKWAAMSRDPDRPAVGLAMLTNPRLILAGAWYGFTALFWFFVLTRVAFNRAYPFAILGSALVPVLAHLVFKEPLTRAMLAGYALVFAGLALVVGI</sequence>
<comment type="caution">
    <text evidence="2">The sequence shown here is derived from an EMBL/GenBank/DDBJ whole genome shotgun (WGS) entry which is preliminary data.</text>
</comment>
<keyword evidence="1" id="KW-0472">Membrane</keyword>
<feature type="transmembrane region" description="Helical" evidence="1">
    <location>
        <begin position="73"/>
        <end position="92"/>
    </location>
</feature>
<name>A0ABW3T6F3_9CAUL</name>
<organism evidence="2 3">
    <name type="scientific">Phenylobacterium conjunctum</name>
    <dbReference type="NCBI Taxonomy" id="1298959"/>
    <lineage>
        <taxon>Bacteria</taxon>
        <taxon>Pseudomonadati</taxon>
        <taxon>Pseudomonadota</taxon>
        <taxon>Alphaproteobacteria</taxon>
        <taxon>Caulobacterales</taxon>
        <taxon>Caulobacteraceae</taxon>
        <taxon>Phenylobacterium</taxon>
    </lineage>
</organism>
<protein>
    <recommendedName>
        <fullName evidence="4">EamA domain-containing protein</fullName>
    </recommendedName>
</protein>
<proteinExistence type="predicted"/>
<dbReference type="EMBL" id="JBHTLQ010000050">
    <property type="protein sequence ID" value="MFD1192280.1"/>
    <property type="molecule type" value="Genomic_DNA"/>
</dbReference>
<keyword evidence="1" id="KW-1133">Transmembrane helix</keyword>
<keyword evidence="1" id="KW-0812">Transmembrane</keyword>
<evidence type="ECO:0000313" key="3">
    <source>
        <dbReference type="Proteomes" id="UP001597216"/>
    </source>
</evidence>
<feature type="transmembrane region" description="Helical" evidence="1">
    <location>
        <begin position="47"/>
        <end position="66"/>
    </location>
</feature>
<gene>
    <name evidence="2" type="ORF">ACFQ27_16960</name>
</gene>
<keyword evidence="3" id="KW-1185">Reference proteome</keyword>
<dbReference type="Gene3D" id="1.10.3730.20">
    <property type="match status" value="1"/>
</dbReference>
<evidence type="ECO:0000256" key="1">
    <source>
        <dbReference type="SAM" id="Phobius"/>
    </source>
</evidence>
<feature type="transmembrane region" description="Helical" evidence="1">
    <location>
        <begin position="7"/>
        <end position="27"/>
    </location>
</feature>
<evidence type="ECO:0008006" key="4">
    <source>
        <dbReference type="Google" id="ProtNLM"/>
    </source>
</evidence>
<reference evidence="3" key="1">
    <citation type="journal article" date="2019" name="Int. J. Syst. Evol. Microbiol.">
        <title>The Global Catalogue of Microorganisms (GCM) 10K type strain sequencing project: providing services to taxonomists for standard genome sequencing and annotation.</title>
        <authorList>
            <consortium name="The Broad Institute Genomics Platform"/>
            <consortium name="The Broad Institute Genome Sequencing Center for Infectious Disease"/>
            <person name="Wu L."/>
            <person name="Ma J."/>
        </authorList>
    </citation>
    <scope>NUCLEOTIDE SEQUENCE [LARGE SCALE GENOMIC DNA]</scope>
    <source>
        <strain evidence="3">CCUG 55074</strain>
    </source>
</reference>
<evidence type="ECO:0000313" key="2">
    <source>
        <dbReference type="EMBL" id="MFD1192280.1"/>
    </source>
</evidence>
<dbReference type="Proteomes" id="UP001597216">
    <property type="component" value="Unassembled WGS sequence"/>
</dbReference>
<dbReference type="InterPro" id="IPR037185">
    <property type="entry name" value="EmrE-like"/>
</dbReference>